<dbReference type="GO" id="GO:0031012">
    <property type="term" value="C:extracellular matrix"/>
    <property type="evidence" value="ECO:0007669"/>
    <property type="project" value="TreeGrafter"/>
</dbReference>
<dbReference type="EMBL" id="VTPC01029145">
    <property type="protein sequence ID" value="KAF2891541.1"/>
    <property type="molecule type" value="Genomic_DNA"/>
</dbReference>
<proteinExistence type="predicted"/>
<dbReference type="InterPro" id="IPR031311">
    <property type="entry name" value="CHIT_BIND_RR_consensus"/>
</dbReference>
<dbReference type="OrthoDB" id="6427684at2759"/>
<dbReference type="GO" id="GO:0042302">
    <property type="term" value="F:structural constituent of cuticle"/>
    <property type="evidence" value="ECO:0007669"/>
    <property type="project" value="UniProtKB-UniRule"/>
</dbReference>
<feature type="non-terminal residue" evidence="4">
    <location>
        <position position="1"/>
    </location>
</feature>
<dbReference type="PANTHER" id="PTHR12236">
    <property type="entry name" value="STRUCTURAL CONTITUENT OF CUTICLE"/>
    <property type="match status" value="1"/>
</dbReference>
<evidence type="ECO:0008006" key="6">
    <source>
        <dbReference type="Google" id="ProtNLM"/>
    </source>
</evidence>
<dbReference type="PRINTS" id="PR00947">
    <property type="entry name" value="CUTICLE"/>
</dbReference>
<protein>
    <recommendedName>
        <fullName evidence="6">Cuticle protein</fullName>
    </recommendedName>
</protein>
<name>A0A8K0CQ49_IGNLU</name>
<dbReference type="AlphaFoldDB" id="A0A8K0CQ49"/>
<evidence type="ECO:0000256" key="1">
    <source>
        <dbReference type="ARBA" id="ARBA00022460"/>
    </source>
</evidence>
<evidence type="ECO:0000256" key="2">
    <source>
        <dbReference type="PROSITE-ProRule" id="PRU00497"/>
    </source>
</evidence>
<gene>
    <name evidence="4" type="ORF">ILUMI_14624</name>
    <name evidence="3" type="ORF">ILUMI_14632</name>
</gene>
<dbReference type="PROSITE" id="PS00233">
    <property type="entry name" value="CHIT_BIND_RR_1"/>
    <property type="match status" value="1"/>
</dbReference>
<keyword evidence="5" id="KW-1185">Reference proteome</keyword>
<sequence length="71" mass="8051">DAHPRYAFEYGVNDPHTGDVKEQKEQRDGDVVTGHYALVEPDGNVRTVQYTADWETGFHAKVTNSKHRTHA</sequence>
<dbReference type="Proteomes" id="UP000801492">
    <property type="component" value="Unassembled WGS sequence"/>
</dbReference>
<dbReference type="EMBL" id="VTPC01028809">
    <property type="protein sequence ID" value="KAF2891549.1"/>
    <property type="molecule type" value="Genomic_DNA"/>
</dbReference>
<dbReference type="InterPro" id="IPR000618">
    <property type="entry name" value="Insect_cuticle"/>
</dbReference>
<keyword evidence="1 2" id="KW-0193">Cuticle</keyword>
<evidence type="ECO:0000313" key="3">
    <source>
        <dbReference type="EMBL" id="KAF2891541.1"/>
    </source>
</evidence>
<evidence type="ECO:0000313" key="4">
    <source>
        <dbReference type="EMBL" id="KAF2891549.1"/>
    </source>
</evidence>
<dbReference type="PANTHER" id="PTHR12236:SF95">
    <property type="entry name" value="CUTICULAR PROTEIN 76BD, ISOFORM C-RELATED"/>
    <property type="match status" value="1"/>
</dbReference>
<comment type="caution">
    <text evidence="4">The sequence shown here is derived from an EMBL/GenBank/DDBJ whole genome shotgun (WGS) entry which is preliminary data.</text>
</comment>
<dbReference type="GO" id="GO:0005615">
    <property type="term" value="C:extracellular space"/>
    <property type="evidence" value="ECO:0007669"/>
    <property type="project" value="TreeGrafter"/>
</dbReference>
<dbReference type="Pfam" id="PF00379">
    <property type="entry name" value="Chitin_bind_4"/>
    <property type="match status" value="1"/>
</dbReference>
<dbReference type="InterPro" id="IPR051217">
    <property type="entry name" value="Insect_Cuticle_Struc_Prot"/>
</dbReference>
<dbReference type="PROSITE" id="PS51155">
    <property type="entry name" value="CHIT_BIND_RR_2"/>
    <property type="match status" value="1"/>
</dbReference>
<reference evidence="4" key="1">
    <citation type="submission" date="2019-08" db="EMBL/GenBank/DDBJ databases">
        <title>The genome of the North American firefly Photinus pyralis.</title>
        <authorList>
            <consortium name="Photinus pyralis genome working group"/>
            <person name="Fallon T.R."/>
            <person name="Sander Lower S.E."/>
            <person name="Weng J.-K."/>
        </authorList>
    </citation>
    <scope>NUCLEOTIDE SEQUENCE</scope>
    <source>
        <strain evidence="4">TRF0915ILg1</strain>
        <tissue evidence="4">Whole body</tissue>
    </source>
</reference>
<evidence type="ECO:0000313" key="5">
    <source>
        <dbReference type="Proteomes" id="UP000801492"/>
    </source>
</evidence>
<organism evidence="4 5">
    <name type="scientific">Ignelater luminosus</name>
    <name type="common">Cucubano</name>
    <name type="synonym">Pyrophorus luminosus</name>
    <dbReference type="NCBI Taxonomy" id="2038154"/>
    <lineage>
        <taxon>Eukaryota</taxon>
        <taxon>Metazoa</taxon>
        <taxon>Ecdysozoa</taxon>
        <taxon>Arthropoda</taxon>
        <taxon>Hexapoda</taxon>
        <taxon>Insecta</taxon>
        <taxon>Pterygota</taxon>
        <taxon>Neoptera</taxon>
        <taxon>Endopterygota</taxon>
        <taxon>Coleoptera</taxon>
        <taxon>Polyphaga</taxon>
        <taxon>Elateriformia</taxon>
        <taxon>Elateroidea</taxon>
        <taxon>Elateridae</taxon>
        <taxon>Agrypninae</taxon>
        <taxon>Pyrophorini</taxon>
        <taxon>Ignelater</taxon>
    </lineage>
</organism>
<accession>A0A8K0CQ49</accession>